<dbReference type="InterPro" id="IPR001610">
    <property type="entry name" value="PAC"/>
</dbReference>
<name>A0A1M6NZU4_9FIRM</name>
<dbReference type="SMART" id="SM00267">
    <property type="entry name" value="GGDEF"/>
    <property type="match status" value="1"/>
</dbReference>
<dbReference type="PANTHER" id="PTHR44757:SF2">
    <property type="entry name" value="BIOFILM ARCHITECTURE MAINTENANCE PROTEIN MBAA"/>
    <property type="match status" value="1"/>
</dbReference>
<proteinExistence type="predicted"/>
<dbReference type="InterPro" id="IPR000014">
    <property type="entry name" value="PAS"/>
</dbReference>
<dbReference type="PANTHER" id="PTHR44757">
    <property type="entry name" value="DIGUANYLATE CYCLASE DGCP"/>
    <property type="match status" value="1"/>
</dbReference>
<dbReference type="Proteomes" id="UP000183997">
    <property type="component" value="Unassembled WGS sequence"/>
</dbReference>
<dbReference type="InterPro" id="IPR013655">
    <property type="entry name" value="PAS_fold_3"/>
</dbReference>
<dbReference type="RefSeq" id="WP_072910576.1">
    <property type="nucleotide sequence ID" value="NZ_FRAR01000005.1"/>
</dbReference>
<dbReference type="STRING" id="1121421.SAMN02745123_00366"/>
<gene>
    <name evidence="3" type="ORF">SAMN02745123_00366</name>
</gene>
<dbReference type="InterPro" id="IPR000700">
    <property type="entry name" value="PAS-assoc_C"/>
</dbReference>
<dbReference type="SUPFAM" id="SSF55073">
    <property type="entry name" value="Nucleotide cyclase"/>
    <property type="match status" value="1"/>
</dbReference>
<protein>
    <submittedName>
        <fullName evidence="3">PAS domain S-box-containing protein/diguanylate cyclase (GGDEF) domain-containing protein</fullName>
    </submittedName>
</protein>
<feature type="domain" description="PAC" evidence="1">
    <location>
        <begin position="101"/>
        <end position="153"/>
    </location>
</feature>
<dbReference type="InterPro" id="IPR035965">
    <property type="entry name" value="PAS-like_dom_sf"/>
</dbReference>
<dbReference type="Gene3D" id="3.30.70.270">
    <property type="match status" value="1"/>
</dbReference>
<dbReference type="InterPro" id="IPR052155">
    <property type="entry name" value="Biofilm_reg_signaling"/>
</dbReference>
<dbReference type="SMART" id="SM00091">
    <property type="entry name" value="PAS"/>
    <property type="match status" value="1"/>
</dbReference>
<dbReference type="Pfam" id="PF00990">
    <property type="entry name" value="GGDEF"/>
    <property type="match status" value="1"/>
</dbReference>
<evidence type="ECO:0000313" key="3">
    <source>
        <dbReference type="EMBL" id="SHK01152.1"/>
    </source>
</evidence>
<dbReference type="AlphaFoldDB" id="A0A1M6NZU4"/>
<dbReference type="InterPro" id="IPR043128">
    <property type="entry name" value="Rev_trsase/Diguanyl_cyclase"/>
</dbReference>
<dbReference type="CDD" id="cd00130">
    <property type="entry name" value="PAS"/>
    <property type="match status" value="1"/>
</dbReference>
<dbReference type="PROSITE" id="PS50887">
    <property type="entry name" value="GGDEF"/>
    <property type="match status" value="1"/>
</dbReference>
<dbReference type="Gene3D" id="3.30.450.20">
    <property type="entry name" value="PAS domain"/>
    <property type="match status" value="1"/>
</dbReference>
<evidence type="ECO:0000259" key="2">
    <source>
        <dbReference type="PROSITE" id="PS50887"/>
    </source>
</evidence>
<evidence type="ECO:0000259" key="1">
    <source>
        <dbReference type="PROSITE" id="PS50113"/>
    </source>
</evidence>
<feature type="domain" description="GGDEF" evidence="2">
    <location>
        <begin position="182"/>
        <end position="305"/>
    </location>
</feature>
<dbReference type="EMBL" id="FRAR01000005">
    <property type="protein sequence ID" value="SHK01152.1"/>
    <property type="molecule type" value="Genomic_DNA"/>
</dbReference>
<dbReference type="SUPFAM" id="SSF55785">
    <property type="entry name" value="PYP-like sensor domain (PAS domain)"/>
    <property type="match status" value="1"/>
</dbReference>
<reference evidence="4" key="1">
    <citation type="submission" date="2016-11" db="EMBL/GenBank/DDBJ databases">
        <authorList>
            <person name="Varghese N."/>
            <person name="Submissions S."/>
        </authorList>
    </citation>
    <scope>NUCLEOTIDE SEQUENCE [LARGE SCALE GENOMIC DNA]</scope>
    <source>
        <strain evidence="4">DSM 10349</strain>
    </source>
</reference>
<dbReference type="Pfam" id="PF08447">
    <property type="entry name" value="PAS_3"/>
    <property type="match status" value="1"/>
</dbReference>
<dbReference type="InterPro" id="IPR000160">
    <property type="entry name" value="GGDEF_dom"/>
</dbReference>
<organism evidence="3 4">
    <name type="scientific">Desulforamulus aeronauticus DSM 10349</name>
    <dbReference type="NCBI Taxonomy" id="1121421"/>
    <lineage>
        <taxon>Bacteria</taxon>
        <taxon>Bacillati</taxon>
        <taxon>Bacillota</taxon>
        <taxon>Clostridia</taxon>
        <taxon>Eubacteriales</taxon>
        <taxon>Peptococcaceae</taxon>
        <taxon>Desulforamulus</taxon>
    </lineage>
</organism>
<dbReference type="FunFam" id="3.30.70.270:FF:000001">
    <property type="entry name" value="Diguanylate cyclase domain protein"/>
    <property type="match status" value="1"/>
</dbReference>
<accession>A0A1M6NZU4</accession>
<dbReference type="NCBIfam" id="TIGR00229">
    <property type="entry name" value="sensory_box"/>
    <property type="match status" value="1"/>
</dbReference>
<dbReference type="SMART" id="SM00086">
    <property type="entry name" value="PAC"/>
    <property type="match status" value="1"/>
</dbReference>
<dbReference type="CDD" id="cd01949">
    <property type="entry name" value="GGDEF"/>
    <property type="match status" value="1"/>
</dbReference>
<dbReference type="PROSITE" id="PS50113">
    <property type="entry name" value="PAC"/>
    <property type="match status" value="1"/>
</dbReference>
<keyword evidence="4" id="KW-1185">Reference proteome</keyword>
<evidence type="ECO:0000313" key="4">
    <source>
        <dbReference type="Proteomes" id="UP000183997"/>
    </source>
</evidence>
<dbReference type="NCBIfam" id="TIGR00254">
    <property type="entry name" value="GGDEF"/>
    <property type="match status" value="1"/>
</dbReference>
<sequence>MKQEGTSTESILKQIAREAASSSLNIYSLLKELADNINEVLWLKSHDRFLYVSPAYEAIWGRSCQSLYQSPESFLESIHPEDRERIIQAFQERAVKKIGYIREEYRIIRPDGTLRWILSKTFPVHDEKGQVQFSAGIAEDITERKLVEETLWYRSLHDALTDLYNRAYFQEEMQRLDNMRDNPVGLLIIDMDGLKTVNDSLGHLMGDKLIQDVAKLLRSCFRKSDVVARIGGDEFAVLLPRTSAEAVLASSKRIQAKVVEYNAQNEINMGLSIGQAIRLDASKTMLELFKEADDKMYANKPDGRR</sequence>
<dbReference type="InterPro" id="IPR029787">
    <property type="entry name" value="Nucleotide_cyclase"/>
</dbReference>